<keyword evidence="6 10" id="KW-0442">Lipid degradation</keyword>
<dbReference type="GO" id="GO:0046475">
    <property type="term" value="P:glycerophospholipid catabolic process"/>
    <property type="evidence" value="ECO:0007669"/>
    <property type="project" value="TreeGrafter"/>
</dbReference>
<proteinExistence type="inferred from homology"/>
<dbReference type="InterPro" id="IPR002642">
    <property type="entry name" value="LysoPLipase_cat_dom"/>
</dbReference>
<dbReference type="OrthoDB" id="4084751at2759"/>
<name>A0A3A2ZID8_9EURO</name>
<dbReference type="GO" id="GO:0005829">
    <property type="term" value="C:cytosol"/>
    <property type="evidence" value="ECO:0007669"/>
    <property type="project" value="TreeGrafter"/>
</dbReference>
<keyword evidence="14" id="KW-1185">Reference proteome</keyword>
<feature type="domain" description="PLA2c" evidence="12">
    <location>
        <begin position="1"/>
        <end position="120"/>
    </location>
</feature>
<dbReference type="GO" id="GO:0004623">
    <property type="term" value="F:phospholipase A2 activity"/>
    <property type="evidence" value="ECO:0007669"/>
    <property type="project" value="TreeGrafter"/>
</dbReference>
<dbReference type="GO" id="GO:0004622">
    <property type="term" value="F:phosphatidylcholine lysophospholipase activity"/>
    <property type="evidence" value="ECO:0007669"/>
    <property type="project" value="UniProtKB-EC"/>
</dbReference>
<evidence type="ECO:0000256" key="11">
    <source>
        <dbReference type="RuleBase" id="RU362103"/>
    </source>
</evidence>
<feature type="non-terminal residue" evidence="13">
    <location>
        <position position="120"/>
    </location>
</feature>
<dbReference type="EC" id="3.1.1.5" evidence="3 11"/>
<protein>
    <recommendedName>
        <fullName evidence="3 11">Lysophospholipase</fullName>
        <ecNumber evidence="3 11">3.1.1.5</ecNumber>
    </recommendedName>
</protein>
<sequence>MPWILRTRLAFLPPSPITGMFAVRLSGTMLTLLRGRALSYQLIGAENGGPSYTWSSIGASSGFQNADMPMPVLVADGRYPGQLIIPRNATIYEFNPWEFGTFDPTVYGFAPIEFLGSKFV</sequence>
<accession>A0A3A2ZID8</accession>
<dbReference type="SUPFAM" id="SSF52151">
    <property type="entry name" value="FabD/lysophospholipase-like"/>
    <property type="match status" value="1"/>
</dbReference>
<comment type="function">
    <text evidence="1">Catalyzes the release of fatty acids from lysophospholipids.</text>
</comment>
<dbReference type="PANTHER" id="PTHR10728">
    <property type="entry name" value="CYTOSOLIC PHOSPHOLIPASE A2"/>
    <property type="match status" value="1"/>
</dbReference>
<dbReference type="Pfam" id="PF01735">
    <property type="entry name" value="PLA2_B"/>
    <property type="match status" value="1"/>
</dbReference>
<dbReference type="Gene3D" id="3.40.1090.10">
    <property type="entry name" value="Cytosolic phospholipase A2 catalytic domain"/>
    <property type="match status" value="1"/>
</dbReference>
<dbReference type="EMBL" id="MVGC01001901">
    <property type="protein sequence ID" value="RJE17001.1"/>
    <property type="molecule type" value="Genomic_DNA"/>
</dbReference>
<evidence type="ECO:0000259" key="12">
    <source>
        <dbReference type="PROSITE" id="PS51210"/>
    </source>
</evidence>
<evidence type="ECO:0000256" key="9">
    <source>
        <dbReference type="ARBA" id="ARBA00049531"/>
    </source>
</evidence>
<dbReference type="PANTHER" id="PTHR10728:SF33">
    <property type="entry name" value="LYSOPHOSPHOLIPASE 1-RELATED"/>
    <property type="match status" value="1"/>
</dbReference>
<evidence type="ECO:0000256" key="3">
    <source>
        <dbReference type="ARBA" id="ARBA00013274"/>
    </source>
</evidence>
<dbReference type="STRING" id="2070753.A0A3A2ZID8"/>
<dbReference type="GO" id="GO:0005783">
    <property type="term" value="C:endoplasmic reticulum"/>
    <property type="evidence" value="ECO:0007669"/>
    <property type="project" value="TreeGrafter"/>
</dbReference>
<evidence type="ECO:0000256" key="8">
    <source>
        <dbReference type="ARBA" id="ARBA00023180"/>
    </source>
</evidence>
<dbReference type="PROSITE" id="PS51210">
    <property type="entry name" value="PLA2C"/>
    <property type="match status" value="1"/>
</dbReference>
<organism evidence="13 14">
    <name type="scientific">Aspergillus sclerotialis</name>
    <dbReference type="NCBI Taxonomy" id="2070753"/>
    <lineage>
        <taxon>Eukaryota</taxon>
        <taxon>Fungi</taxon>
        <taxon>Dikarya</taxon>
        <taxon>Ascomycota</taxon>
        <taxon>Pezizomycotina</taxon>
        <taxon>Eurotiomycetes</taxon>
        <taxon>Eurotiomycetidae</taxon>
        <taxon>Eurotiales</taxon>
        <taxon>Aspergillaceae</taxon>
        <taxon>Aspergillus</taxon>
        <taxon>Aspergillus subgen. Polypaecilum</taxon>
    </lineage>
</organism>
<evidence type="ECO:0000256" key="6">
    <source>
        <dbReference type="ARBA" id="ARBA00022963"/>
    </source>
</evidence>
<comment type="similarity">
    <text evidence="2 11">Belongs to the lysophospholipase family.</text>
</comment>
<evidence type="ECO:0000256" key="4">
    <source>
        <dbReference type="ARBA" id="ARBA00022729"/>
    </source>
</evidence>
<evidence type="ECO:0000313" key="13">
    <source>
        <dbReference type="EMBL" id="RJE17001.1"/>
    </source>
</evidence>
<reference evidence="14" key="1">
    <citation type="submission" date="2017-02" db="EMBL/GenBank/DDBJ databases">
        <authorList>
            <person name="Tafer H."/>
            <person name="Lopandic K."/>
        </authorList>
    </citation>
    <scope>NUCLEOTIDE SEQUENCE [LARGE SCALE GENOMIC DNA]</scope>
    <source>
        <strain evidence="14">CBS 366.77</strain>
    </source>
</reference>
<evidence type="ECO:0000256" key="2">
    <source>
        <dbReference type="ARBA" id="ARBA00008780"/>
    </source>
</evidence>
<dbReference type="InterPro" id="IPR016035">
    <property type="entry name" value="Acyl_Trfase/lysoPLipase"/>
</dbReference>
<evidence type="ECO:0000256" key="7">
    <source>
        <dbReference type="ARBA" id="ARBA00023098"/>
    </source>
</evidence>
<keyword evidence="5 10" id="KW-0378">Hydrolase</keyword>
<evidence type="ECO:0000256" key="1">
    <source>
        <dbReference type="ARBA" id="ARBA00002169"/>
    </source>
</evidence>
<dbReference type="AlphaFoldDB" id="A0A3A2ZID8"/>
<comment type="caution">
    <text evidence="13">The sequence shown here is derived from an EMBL/GenBank/DDBJ whole genome shotgun (WGS) entry which is preliminary data.</text>
</comment>
<keyword evidence="8" id="KW-0325">Glycoprotein</keyword>
<evidence type="ECO:0000256" key="5">
    <source>
        <dbReference type="ARBA" id="ARBA00022801"/>
    </source>
</evidence>
<evidence type="ECO:0000313" key="14">
    <source>
        <dbReference type="Proteomes" id="UP000266188"/>
    </source>
</evidence>
<dbReference type="Proteomes" id="UP000266188">
    <property type="component" value="Unassembled WGS sequence"/>
</dbReference>
<keyword evidence="4" id="KW-0732">Signal</keyword>
<evidence type="ECO:0000256" key="10">
    <source>
        <dbReference type="PROSITE-ProRule" id="PRU00555"/>
    </source>
</evidence>
<keyword evidence="7 10" id="KW-0443">Lipid metabolism</keyword>
<comment type="catalytic activity">
    <reaction evidence="9 11">
        <text>a 1-acyl-sn-glycero-3-phosphocholine + H2O = sn-glycerol 3-phosphocholine + a fatty acid + H(+)</text>
        <dbReference type="Rhea" id="RHEA:15177"/>
        <dbReference type="ChEBI" id="CHEBI:15377"/>
        <dbReference type="ChEBI" id="CHEBI:15378"/>
        <dbReference type="ChEBI" id="CHEBI:16870"/>
        <dbReference type="ChEBI" id="CHEBI:28868"/>
        <dbReference type="ChEBI" id="CHEBI:58168"/>
        <dbReference type="EC" id="3.1.1.5"/>
    </reaction>
</comment>
<gene>
    <name evidence="13" type="ORF">PHISCL_10662</name>
</gene>